<keyword evidence="2" id="KW-1185">Reference proteome</keyword>
<evidence type="ECO:0000313" key="1">
    <source>
        <dbReference type="EMBL" id="KZV34334.1"/>
    </source>
</evidence>
<evidence type="ECO:0000313" key="2">
    <source>
        <dbReference type="Proteomes" id="UP000250235"/>
    </source>
</evidence>
<sequence length="52" mass="5993">MSVPGIYRGAKRWREAYLGEYSPTPGISDEIFSAILEILSFKQGKTYRPWIL</sequence>
<proteinExistence type="predicted"/>
<protein>
    <submittedName>
        <fullName evidence="1">Uncharacterized protein</fullName>
    </submittedName>
</protein>
<dbReference type="Proteomes" id="UP000250235">
    <property type="component" value="Unassembled WGS sequence"/>
</dbReference>
<reference evidence="1 2" key="1">
    <citation type="journal article" date="2015" name="Proc. Natl. Acad. Sci. U.S.A.">
        <title>The resurrection genome of Boea hygrometrica: A blueprint for survival of dehydration.</title>
        <authorList>
            <person name="Xiao L."/>
            <person name="Yang G."/>
            <person name="Zhang L."/>
            <person name="Yang X."/>
            <person name="Zhao S."/>
            <person name="Ji Z."/>
            <person name="Zhou Q."/>
            <person name="Hu M."/>
            <person name="Wang Y."/>
            <person name="Chen M."/>
            <person name="Xu Y."/>
            <person name="Jin H."/>
            <person name="Xiao X."/>
            <person name="Hu G."/>
            <person name="Bao F."/>
            <person name="Hu Y."/>
            <person name="Wan P."/>
            <person name="Li L."/>
            <person name="Deng X."/>
            <person name="Kuang T."/>
            <person name="Xiang C."/>
            <person name="Zhu J.K."/>
            <person name="Oliver M.J."/>
            <person name="He Y."/>
        </authorList>
    </citation>
    <scope>NUCLEOTIDE SEQUENCE [LARGE SCALE GENOMIC DNA]</scope>
    <source>
        <strain evidence="2">cv. XS01</strain>
    </source>
</reference>
<dbReference type="EMBL" id="KV005091">
    <property type="protein sequence ID" value="KZV34334.1"/>
    <property type="molecule type" value="Genomic_DNA"/>
</dbReference>
<dbReference type="AlphaFoldDB" id="A0A2Z7BIU7"/>
<accession>A0A2Z7BIU7</accession>
<organism evidence="1 2">
    <name type="scientific">Dorcoceras hygrometricum</name>
    <dbReference type="NCBI Taxonomy" id="472368"/>
    <lineage>
        <taxon>Eukaryota</taxon>
        <taxon>Viridiplantae</taxon>
        <taxon>Streptophyta</taxon>
        <taxon>Embryophyta</taxon>
        <taxon>Tracheophyta</taxon>
        <taxon>Spermatophyta</taxon>
        <taxon>Magnoliopsida</taxon>
        <taxon>eudicotyledons</taxon>
        <taxon>Gunneridae</taxon>
        <taxon>Pentapetalae</taxon>
        <taxon>asterids</taxon>
        <taxon>lamiids</taxon>
        <taxon>Lamiales</taxon>
        <taxon>Gesneriaceae</taxon>
        <taxon>Didymocarpoideae</taxon>
        <taxon>Trichosporeae</taxon>
        <taxon>Loxocarpinae</taxon>
        <taxon>Dorcoceras</taxon>
    </lineage>
</organism>
<gene>
    <name evidence="1" type="ORF">F511_37584</name>
</gene>
<name>A0A2Z7BIU7_9LAMI</name>